<dbReference type="GO" id="GO:0016020">
    <property type="term" value="C:membrane"/>
    <property type="evidence" value="ECO:0007669"/>
    <property type="project" value="InterPro"/>
</dbReference>
<evidence type="ECO:0000256" key="9">
    <source>
        <dbReference type="SAM" id="MobiDB-lite"/>
    </source>
</evidence>
<evidence type="ECO:0000259" key="10">
    <source>
        <dbReference type="PROSITE" id="PS51007"/>
    </source>
</evidence>
<feature type="domain" description="Cytochrome c" evidence="10">
    <location>
        <begin position="155"/>
        <end position="263"/>
    </location>
</feature>
<keyword evidence="4" id="KW-0679">Respiratory chain</keyword>
<keyword evidence="11" id="KW-0614">Plasmid</keyword>
<proteinExistence type="predicted"/>
<dbReference type="GO" id="GO:0009055">
    <property type="term" value="F:electron transfer activity"/>
    <property type="evidence" value="ECO:0007669"/>
    <property type="project" value="InterPro"/>
</dbReference>
<dbReference type="InterPro" id="IPR008168">
    <property type="entry name" value="Cyt_C_IC"/>
</dbReference>
<feature type="domain" description="Cytochrome c" evidence="10">
    <location>
        <begin position="277"/>
        <end position="367"/>
    </location>
</feature>
<dbReference type="GO" id="GO:0020037">
    <property type="term" value="F:heme binding"/>
    <property type="evidence" value="ECO:0007669"/>
    <property type="project" value="InterPro"/>
</dbReference>
<dbReference type="PROSITE" id="PS51007">
    <property type="entry name" value="CYTC"/>
    <property type="match status" value="2"/>
</dbReference>
<name>Q1QFY9_NITHX</name>
<dbReference type="Pfam" id="PF00034">
    <property type="entry name" value="Cytochrom_C"/>
    <property type="match status" value="1"/>
</dbReference>
<dbReference type="InterPro" id="IPR051459">
    <property type="entry name" value="Cytochrome_c-type_DH"/>
</dbReference>
<evidence type="ECO:0000256" key="3">
    <source>
        <dbReference type="ARBA" id="ARBA00022617"/>
    </source>
</evidence>
<dbReference type="SUPFAM" id="SSF46626">
    <property type="entry name" value="Cytochrome c"/>
    <property type="match status" value="3"/>
</dbReference>
<evidence type="ECO:0000256" key="8">
    <source>
        <dbReference type="PROSITE-ProRule" id="PRU00433"/>
    </source>
</evidence>
<dbReference type="InterPro" id="IPR014353">
    <property type="entry name" value="Membr-bd_ADH_cyt_c"/>
</dbReference>
<dbReference type="InterPro" id="IPR009056">
    <property type="entry name" value="Cyt_c-like_dom"/>
</dbReference>
<comment type="cofactor">
    <cofactor evidence="1">
        <name>heme c</name>
        <dbReference type="ChEBI" id="CHEBI:61717"/>
    </cofactor>
</comment>
<accession>Q1QFY9</accession>
<dbReference type="PANTHER" id="PTHR35008">
    <property type="entry name" value="BLL4482 PROTEIN-RELATED"/>
    <property type="match status" value="1"/>
</dbReference>
<dbReference type="PRINTS" id="PR00605">
    <property type="entry name" value="CYTCHROMECIC"/>
</dbReference>
<evidence type="ECO:0000313" key="11">
    <source>
        <dbReference type="EMBL" id="ABE64858.1"/>
    </source>
</evidence>
<dbReference type="InterPro" id="IPR036909">
    <property type="entry name" value="Cyt_c-like_dom_sf"/>
</dbReference>
<keyword evidence="6" id="KW-0249">Electron transport</keyword>
<feature type="compositionally biased region" description="Polar residues" evidence="9">
    <location>
        <begin position="7"/>
        <end position="17"/>
    </location>
</feature>
<evidence type="ECO:0000256" key="2">
    <source>
        <dbReference type="ARBA" id="ARBA00022448"/>
    </source>
</evidence>
<keyword evidence="12" id="KW-1185">Reference proteome</keyword>
<evidence type="ECO:0000313" key="12">
    <source>
        <dbReference type="Proteomes" id="UP000001953"/>
    </source>
</evidence>
<protein>
    <submittedName>
        <fullName evidence="11">Cytochrome c, class I</fullName>
    </submittedName>
</protein>
<evidence type="ECO:0000256" key="4">
    <source>
        <dbReference type="ARBA" id="ARBA00022660"/>
    </source>
</evidence>
<keyword evidence="7 8" id="KW-0408">Iron</keyword>
<dbReference type="KEGG" id="nha:Nham_4245"/>
<dbReference type="PANTHER" id="PTHR35008:SF4">
    <property type="entry name" value="BLL4482 PROTEIN"/>
    <property type="match status" value="1"/>
</dbReference>
<keyword evidence="5 8" id="KW-0479">Metal-binding</keyword>
<dbReference type="AlphaFoldDB" id="Q1QFY9"/>
<dbReference type="HOGENOM" id="CLU_028594_0_1_5"/>
<evidence type="ECO:0000256" key="7">
    <source>
        <dbReference type="ARBA" id="ARBA00023004"/>
    </source>
</evidence>
<keyword evidence="3 8" id="KW-0349">Heme</keyword>
<dbReference type="Proteomes" id="UP000001953">
    <property type="component" value="Plasmid 1"/>
</dbReference>
<gene>
    <name evidence="11" type="ordered locus">Nham_4245</name>
</gene>
<dbReference type="Gene3D" id="1.10.760.10">
    <property type="entry name" value="Cytochrome c-like domain"/>
    <property type="match status" value="2"/>
</dbReference>
<geneLocation type="plasmid" evidence="12">
    <name>pNITHX1</name>
</geneLocation>
<keyword evidence="2" id="KW-0813">Transport</keyword>
<dbReference type="PIRSF" id="PIRSF000018">
    <property type="entry name" value="Mb_ADH_cyt_c"/>
    <property type="match status" value="1"/>
</dbReference>
<reference evidence="12" key="1">
    <citation type="submission" date="2006-03" db="EMBL/GenBank/DDBJ databases">
        <title>Complete sequence of plasmid 1 of Nitrobacter hamburgensis X14.</title>
        <authorList>
            <consortium name="US DOE Joint Genome Institute"/>
            <person name="Copeland A."/>
            <person name="Lucas S."/>
            <person name="Lapidus A."/>
            <person name="Barry K."/>
            <person name="Detter J.C."/>
            <person name="Glavina del Rio T."/>
            <person name="Hammon N."/>
            <person name="Israni S."/>
            <person name="Dalin E."/>
            <person name="Tice H."/>
            <person name="Pitluck S."/>
            <person name="Chain P."/>
            <person name="Malfatti S."/>
            <person name="Shin M."/>
            <person name="Vergez L."/>
            <person name="Schmutz J."/>
            <person name="Larimer F."/>
            <person name="Land M."/>
            <person name="Hauser L."/>
            <person name="Kyrpides N."/>
            <person name="Ivanova N."/>
            <person name="Ward B."/>
            <person name="Arp D."/>
            <person name="Klotz M."/>
            <person name="Stein L."/>
            <person name="O'Mullan G."/>
            <person name="Starkenburg S."/>
            <person name="Sayavedra L."/>
            <person name="Poret-Peterson A.T."/>
            <person name="Gentry M.E."/>
            <person name="Bruce D."/>
            <person name="Richardson P."/>
        </authorList>
    </citation>
    <scope>NUCLEOTIDE SEQUENCE [LARGE SCALE GENOMIC DNA]</scope>
    <source>
        <strain evidence="12">DSM 10229 / NCIMB 13809 / X14</strain>
        <plasmid evidence="12">Plasmid pNITHX1</plasmid>
    </source>
</reference>
<dbReference type="GO" id="GO:0005506">
    <property type="term" value="F:iron ion binding"/>
    <property type="evidence" value="ECO:0007669"/>
    <property type="project" value="InterPro"/>
</dbReference>
<organism evidence="11 12">
    <name type="scientific">Nitrobacter hamburgensis (strain DSM 10229 / NCIMB 13809 / X14)</name>
    <dbReference type="NCBI Taxonomy" id="323097"/>
    <lineage>
        <taxon>Bacteria</taxon>
        <taxon>Pseudomonadati</taxon>
        <taxon>Pseudomonadota</taxon>
        <taxon>Alphaproteobacteria</taxon>
        <taxon>Hyphomicrobiales</taxon>
        <taxon>Nitrobacteraceae</taxon>
        <taxon>Nitrobacter</taxon>
    </lineage>
</organism>
<dbReference type="GO" id="GO:0016614">
    <property type="term" value="F:oxidoreductase activity, acting on CH-OH group of donors"/>
    <property type="evidence" value="ECO:0007669"/>
    <property type="project" value="InterPro"/>
</dbReference>
<dbReference type="EMBL" id="CP000320">
    <property type="protein sequence ID" value="ABE64858.1"/>
    <property type="molecule type" value="Genomic_DNA"/>
</dbReference>
<sequence>MPDGRNNFRSARSSAESILSRPATAKPATPIQVASRSPAAVRFRRHSERSSPNITPDRETGIGAWTDDQFYRSLHEGIADNGSHLYPAFPYPWYTKVTRDDALAIRAYLNSLDPVKAERRPNDLIWPLNHREMMAGWNEIFFTKGEFSPDPKKSAEWNRGAYLVEGLGHCGACHTPTNFLGAAKASERLQGGTLQDWYAPDLAGELRSGLGSWSADDIVQFLKLGRNNRTAAYGPMAEVITNSTSKLNDGDLKAIATYLKDMPAPATEKKPGKPDPKLVQAGKAIYIDNCSACHRSNGEGTPGTFPSLKGDTTVQDRDPTTIIRLILDGVHAVATDARPTPLSMPSFSWKLSDEQIAAVASYIRSAWGNAASPVSESDVQPMRQVLHGTAK</sequence>
<evidence type="ECO:0000256" key="6">
    <source>
        <dbReference type="ARBA" id="ARBA00022982"/>
    </source>
</evidence>
<feature type="region of interest" description="Disordered" evidence="9">
    <location>
        <begin position="1"/>
        <end position="61"/>
    </location>
</feature>
<evidence type="ECO:0000256" key="1">
    <source>
        <dbReference type="ARBA" id="ARBA00001926"/>
    </source>
</evidence>
<evidence type="ECO:0000256" key="5">
    <source>
        <dbReference type="ARBA" id="ARBA00022723"/>
    </source>
</evidence>